<feature type="compositionally biased region" description="Acidic residues" evidence="1">
    <location>
        <begin position="615"/>
        <end position="650"/>
    </location>
</feature>
<evidence type="ECO:0000313" key="3">
    <source>
        <dbReference type="EMBL" id="KAE8263080.1"/>
    </source>
</evidence>
<feature type="compositionally biased region" description="Low complexity" evidence="1">
    <location>
        <begin position="31"/>
        <end position="60"/>
    </location>
</feature>
<feature type="region of interest" description="Disordered" evidence="1">
    <location>
        <begin position="1070"/>
        <end position="1089"/>
    </location>
</feature>
<feature type="region of interest" description="Disordered" evidence="1">
    <location>
        <begin position="976"/>
        <end position="996"/>
    </location>
</feature>
<sequence length="1672" mass="169392">MRSGSGPSPPSAFPSSSGPLSLDSPWEHPPAAASASASGSALPQQPRSSSSSSSTFLSTFRARRVSSRTQAPPMAAPRSPSISSHTSPRILDARRGSYNDAAIRNTNTTANAAAPPTRERERSSFSFASKTKSVIKAALTSAGNKLTSAGTGTGTGTGTGSTPTLTTTTASSPTPSTSSTAGLPPQSVTDLPPAYTPLHPRSSSSSSSTSALPRPAPQLSSPSSSPTTAVFPPRLELNTHHSFSSASQQQEPEQLERPLFSPVQWSPSFSSSASSALPSPAIANPTASTSTATRPALDPLANKIAQKAIDTPALSLHQETRSPTSPELIEHLHDQSEPESARRGSASHASAIAVGAAGLGLGIGALASARRGSLGLDEEVDSADAVAAVAAHAKGTTSVGANSQSAAGGAALTSASASDAGAGPAGVNRQDAVTPAPAPAVPQIAPIVPAPALLPAFAPLPAQESTTDAATSTATTTTTTTTTTNDTRQSRKAMRHVPRLNSSHGRPASRSPAAVAATAAAAEGRRRRSSSSSVNMDSDVGGVEPSVDAPFFTPSTSTFSTPGAAIAQQQQQGGTTSSRRRHQRVGIATSSSTSASAAGAGRPKQQRVRPRQDDGGEGEEEESQEESDENFTDATDDETSDEEEGNDSEEEAARRRRVEASALVPPPPSSIAGPASSSSSPSSSSLTRPRRPDEIALPPKPSFVQALSSSSPSSMSASGGGKTPALTAAAGTGTQAQAPVGWVTFANSALTPGTPASFSRSPSAGSGHTVAVGDQERGTGRTPMPFPRSSTLGVPVPGSGPAGAASGSASVAPGPSSSAAAGTDPDLPTARPTGNHEGASYFSLLPTPTPTGPNRITGSTVSGRSAIIATAASALAGYERNAPPPSPSIITRSRAPSSTSLRSAASRPGTSGTAATAGGAGGPSLPPTPGGSGFVTLMPAGTGMAPRTPLAPALEAGLMPLSAADLAALPKALGLGKGKGRSKEVPVAGAGARTMSPSTSTVVEEVVVASPTVGTGTAASLAAPVPARGSSRTEGRSSTPSTDSVEYMNAEAMTTSTESTNRPAAAVHKTVLDSLRPPPTPKSVRPELYHQKSQSLMDLSSSLAGFRSSGSSRVLGSQQQQPGRPSIVAGLPPTSSDAHPLVADGLAGEQGGAADASARMSAATGSSGASSSTGSRRQAVAQGLKQAIPSFLLPDKDGKSSKDTASALLAASNSAAVVGGVSGSGLRAAPGGATAMGRELSSPETPGLQRRRSMYELRHEPPPYSVLLNRPEGLSQTILPREEEGRERLPPYKCAVHIEGYLSRKLEFSAPNVQAKDRSWKRQYFVLHGTSLRVYKNDYSHLSLSGKEAAWGMMEGVHVHSEPVGDEGMREQSATVNGGGSGGPGGGGGGGGAGGPGNGGSGAAITINPTVRSGEKASWTEETTGGGGGGGSTQARRGSVANATMSAARERDNSAGSGLGGGNFQQSYSSTSAANVYQARQTFSVTQEGKMGLVRHYSLQRAESGLAADYLKRKHIVRIRAEGEQFLLQTSSDRHVVNWIEALQAATNVALDLECRSSSRSHAAVVADAAKPTRQPQASNTLPPSPPPSHSRVETSRERAARLRRQEEADFAEAQRRSLADVSGVSSNGGPGVLGPSPSSTVRPDQSPRNDAMEEMLREEHEDWGRRTAAVM</sequence>
<feature type="region of interest" description="Disordered" evidence="1">
    <location>
        <begin position="463"/>
        <end position="734"/>
    </location>
</feature>
<feature type="compositionally biased region" description="Low complexity" evidence="1">
    <location>
        <begin position="1153"/>
        <end position="1177"/>
    </location>
</feature>
<feature type="compositionally biased region" description="Low complexity" evidence="1">
    <location>
        <begin position="670"/>
        <end position="685"/>
    </location>
</feature>
<reference evidence="3" key="1">
    <citation type="submission" date="2016-04" db="EMBL/GenBank/DDBJ databases">
        <authorList>
            <person name="Nguyen H.D."/>
            <person name="Kesanakurti P."/>
            <person name="Cullis J."/>
            <person name="Levesque C.A."/>
            <person name="Hambleton S."/>
        </authorList>
    </citation>
    <scope>NUCLEOTIDE SEQUENCE</scope>
    <source>
        <strain evidence="3">DAOMC 238032</strain>
    </source>
</reference>
<evidence type="ECO:0000313" key="4">
    <source>
        <dbReference type="Proteomes" id="UP000077671"/>
    </source>
</evidence>
<feature type="compositionally biased region" description="Low complexity" evidence="1">
    <location>
        <begin position="708"/>
        <end position="734"/>
    </location>
</feature>
<feature type="region of interest" description="Disordered" evidence="1">
    <location>
        <begin position="141"/>
        <end position="299"/>
    </location>
</feature>
<feature type="compositionally biased region" description="Gly residues" evidence="1">
    <location>
        <begin position="1377"/>
        <end position="1402"/>
    </location>
</feature>
<dbReference type="Gene3D" id="2.30.29.30">
    <property type="entry name" value="Pleckstrin-homology domain (PH domain)/Phosphotyrosine-binding domain (PTB)"/>
    <property type="match status" value="2"/>
</dbReference>
<protein>
    <recommendedName>
        <fullName evidence="2">PH domain-containing protein</fullName>
    </recommendedName>
</protein>
<feature type="compositionally biased region" description="Low complexity" evidence="1">
    <location>
        <begin position="550"/>
        <end position="574"/>
    </location>
</feature>
<feature type="compositionally biased region" description="Low complexity" evidence="1">
    <location>
        <begin position="13"/>
        <end position="24"/>
    </location>
</feature>
<feature type="compositionally biased region" description="Low complexity" evidence="1">
    <location>
        <begin position="506"/>
        <end position="522"/>
    </location>
</feature>
<feature type="compositionally biased region" description="Low complexity" evidence="1">
    <location>
        <begin position="463"/>
        <end position="487"/>
    </location>
</feature>
<feature type="region of interest" description="Disordered" evidence="1">
    <location>
        <begin position="1018"/>
        <end position="1045"/>
    </location>
</feature>
<feature type="compositionally biased region" description="Basic and acidic residues" evidence="1">
    <location>
        <begin position="1646"/>
        <end position="1666"/>
    </location>
</feature>
<feature type="region of interest" description="Disordered" evidence="1">
    <location>
        <begin position="311"/>
        <end position="349"/>
    </location>
</feature>
<dbReference type="Proteomes" id="UP000077671">
    <property type="component" value="Unassembled WGS sequence"/>
</dbReference>
<feature type="region of interest" description="Disordered" evidence="1">
    <location>
        <begin position="1564"/>
        <end position="1672"/>
    </location>
</feature>
<accession>A0A8T8TLR9</accession>
<feature type="region of interest" description="Disordered" evidence="1">
    <location>
        <begin position="1229"/>
        <end position="1248"/>
    </location>
</feature>
<feature type="compositionally biased region" description="Polar residues" evidence="1">
    <location>
        <begin position="747"/>
        <end position="766"/>
    </location>
</feature>
<dbReference type="InterPro" id="IPR011993">
    <property type="entry name" value="PH-like_dom_sf"/>
</dbReference>
<feature type="region of interest" description="Disordered" evidence="1">
    <location>
        <begin position="1"/>
        <end position="129"/>
    </location>
</feature>
<dbReference type="PANTHER" id="PTHR37283">
    <property type="entry name" value="PH DOMAIN-CONTAINING PROTEIN YHR131C"/>
    <property type="match status" value="1"/>
</dbReference>
<dbReference type="InterPro" id="IPR001849">
    <property type="entry name" value="PH_domain"/>
</dbReference>
<gene>
    <name evidence="3" type="ORF">A4X03_0g1946</name>
</gene>
<dbReference type="SMART" id="SM00233">
    <property type="entry name" value="PH"/>
    <property type="match status" value="1"/>
</dbReference>
<feature type="compositionally biased region" description="Low complexity" evidence="1">
    <location>
        <begin position="248"/>
        <end position="296"/>
    </location>
</feature>
<dbReference type="PANTHER" id="PTHR37283:SF1">
    <property type="entry name" value="PH DOMAIN-CONTAINING PROTEIN YHR131C"/>
    <property type="match status" value="1"/>
</dbReference>
<feature type="compositionally biased region" description="Low complexity" evidence="1">
    <location>
        <begin position="888"/>
        <end position="917"/>
    </location>
</feature>
<evidence type="ECO:0000259" key="2">
    <source>
        <dbReference type="PROSITE" id="PS50003"/>
    </source>
</evidence>
<feature type="region of interest" description="Disordered" evidence="1">
    <location>
        <begin position="1103"/>
        <end position="1181"/>
    </location>
</feature>
<feature type="compositionally biased region" description="Low complexity" evidence="1">
    <location>
        <begin position="588"/>
        <end position="601"/>
    </location>
</feature>
<organism evidence="3 4">
    <name type="scientific">Tilletia caries</name>
    <name type="common">wheat bunt fungus</name>
    <dbReference type="NCBI Taxonomy" id="13290"/>
    <lineage>
        <taxon>Eukaryota</taxon>
        <taxon>Fungi</taxon>
        <taxon>Dikarya</taxon>
        <taxon>Basidiomycota</taxon>
        <taxon>Ustilaginomycotina</taxon>
        <taxon>Exobasidiomycetes</taxon>
        <taxon>Tilletiales</taxon>
        <taxon>Tilletiaceae</taxon>
        <taxon>Tilletia</taxon>
    </lineage>
</organism>
<name>A0A8T8TLR9_9BASI</name>
<proteinExistence type="predicted"/>
<feature type="region of interest" description="Disordered" evidence="1">
    <location>
        <begin position="878"/>
        <end position="940"/>
    </location>
</feature>
<feature type="compositionally biased region" description="Polar residues" evidence="1">
    <location>
        <begin position="1114"/>
        <end position="1123"/>
    </location>
</feature>
<dbReference type="EMBL" id="LWDD02000174">
    <property type="protein sequence ID" value="KAE8263080.1"/>
    <property type="molecule type" value="Genomic_DNA"/>
</dbReference>
<comment type="caution">
    <text evidence="3">The sequence shown here is derived from an EMBL/GenBank/DDBJ whole genome shotgun (WGS) entry which is preliminary data.</text>
</comment>
<feature type="region of interest" description="Disordered" evidence="1">
    <location>
        <begin position="1363"/>
        <end position="1463"/>
    </location>
</feature>
<feature type="compositionally biased region" description="Low complexity" evidence="1">
    <location>
        <begin position="1028"/>
        <end position="1042"/>
    </location>
</feature>
<feature type="compositionally biased region" description="Polar residues" evidence="1">
    <location>
        <begin position="1433"/>
        <end position="1445"/>
    </location>
</feature>
<feature type="compositionally biased region" description="Basic and acidic residues" evidence="1">
    <location>
        <begin position="1591"/>
        <end position="1619"/>
    </location>
</feature>
<feature type="compositionally biased region" description="Low complexity" evidence="1">
    <location>
        <begin position="104"/>
        <end position="116"/>
    </location>
</feature>
<feature type="compositionally biased region" description="Low complexity" evidence="1">
    <location>
        <begin position="393"/>
        <end position="426"/>
    </location>
</feature>
<feature type="domain" description="PH" evidence="2">
    <location>
        <begin position="1295"/>
        <end position="1548"/>
    </location>
</feature>
<feature type="compositionally biased region" description="Low complexity" evidence="1">
    <location>
        <begin position="196"/>
        <end position="233"/>
    </location>
</feature>
<evidence type="ECO:0000256" key="1">
    <source>
        <dbReference type="SAM" id="MobiDB-lite"/>
    </source>
</evidence>
<feature type="compositionally biased region" description="Low complexity" evidence="1">
    <location>
        <begin position="793"/>
        <end position="822"/>
    </location>
</feature>
<dbReference type="PROSITE" id="PS50003">
    <property type="entry name" value="PH_DOMAIN"/>
    <property type="match status" value="1"/>
</dbReference>
<feature type="compositionally biased region" description="Basic and acidic residues" evidence="1">
    <location>
        <begin position="328"/>
        <end position="342"/>
    </location>
</feature>
<feature type="region of interest" description="Disordered" evidence="1">
    <location>
        <begin position="747"/>
        <end position="860"/>
    </location>
</feature>
<reference evidence="3" key="2">
    <citation type="journal article" date="2019" name="IMA Fungus">
        <title>Genome sequencing and comparison of five Tilletia species to identify candidate genes for the detection of regulated species infecting wheat.</title>
        <authorList>
            <person name="Nguyen H.D.T."/>
            <person name="Sultana T."/>
            <person name="Kesanakurti P."/>
            <person name="Hambleton S."/>
        </authorList>
    </citation>
    <scope>NUCLEOTIDE SEQUENCE</scope>
    <source>
        <strain evidence="3">DAOMC 238032</strain>
    </source>
</reference>
<feature type="region of interest" description="Disordered" evidence="1">
    <location>
        <begin position="393"/>
        <end position="434"/>
    </location>
</feature>
<feature type="compositionally biased region" description="Low complexity" evidence="1">
    <location>
        <begin position="1103"/>
        <end position="1113"/>
    </location>
</feature>
<dbReference type="SUPFAM" id="SSF50729">
    <property type="entry name" value="PH domain-like"/>
    <property type="match status" value="1"/>
</dbReference>
<feature type="compositionally biased region" description="Low complexity" evidence="1">
    <location>
        <begin position="160"/>
        <end position="185"/>
    </location>
</feature>